<feature type="transmembrane region" description="Helical" evidence="1">
    <location>
        <begin position="146"/>
        <end position="168"/>
    </location>
</feature>
<evidence type="ECO:0008006" key="4">
    <source>
        <dbReference type="Google" id="ProtNLM"/>
    </source>
</evidence>
<name>A0A1H3BGR2_9BACI</name>
<keyword evidence="3" id="KW-1185">Reference proteome</keyword>
<evidence type="ECO:0000313" key="2">
    <source>
        <dbReference type="EMBL" id="SDX41142.1"/>
    </source>
</evidence>
<feature type="transmembrane region" description="Helical" evidence="1">
    <location>
        <begin position="117"/>
        <end position="140"/>
    </location>
</feature>
<keyword evidence="1" id="KW-0472">Membrane</keyword>
<dbReference type="InterPro" id="IPR021359">
    <property type="entry name" value="DUF2812"/>
</dbReference>
<protein>
    <recommendedName>
        <fullName evidence="4">DUF2812 domain-containing protein</fullName>
    </recommendedName>
</protein>
<organism evidence="2 3">
    <name type="scientific">Salimicrobium album</name>
    <dbReference type="NCBI Taxonomy" id="50717"/>
    <lineage>
        <taxon>Bacteria</taxon>
        <taxon>Bacillati</taxon>
        <taxon>Bacillota</taxon>
        <taxon>Bacilli</taxon>
        <taxon>Bacillales</taxon>
        <taxon>Bacillaceae</taxon>
        <taxon>Salimicrobium</taxon>
    </lineage>
</organism>
<reference evidence="2 3" key="1">
    <citation type="submission" date="2016-10" db="EMBL/GenBank/DDBJ databases">
        <authorList>
            <person name="Varghese N."/>
            <person name="Submissions S."/>
        </authorList>
    </citation>
    <scope>NUCLEOTIDE SEQUENCE [LARGE SCALE GENOMIC DNA]</scope>
    <source>
        <strain evidence="2 3">DSM 20748</strain>
    </source>
</reference>
<dbReference type="Proteomes" id="UP000198647">
    <property type="component" value="Unassembled WGS sequence"/>
</dbReference>
<evidence type="ECO:0000256" key="1">
    <source>
        <dbReference type="SAM" id="Phobius"/>
    </source>
</evidence>
<evidence type="ECO:0000313" key="3">
    <source>
        <dbReference type="Proteomes" id="UP000198647"/>
    </source>
</evidence>
<proteinExistence type="predicted"/>
<accession>A0A1H3BGR2</accession>
<dbReference type="RefSeq" id="WP_093105234.1">
    <property type="nucleotide sequence ID" value="NZ_FNOS01000001.1"/>
</dbReference>
<keyword evidence="1" id="KW-0812">Transmembrane</keyword>
<dbReference type="EMBL" id="FNOS01000001">
    <property type="protein sequence ID" value="SDX41142.1"/>
    <property type="molecule type" value="Genomic_DNA"/>
</dbReference>
<keyword evidence="1" id="KW-1133">Transmembrane helix</keyword>
<gene>
    <name evidence="2" type="ORF">SAMN04488081_0434</name>
</gene>
<sequence>MKNIKYVSSGGLAFEEEKDMRKLERYAAEGWEVDGFSLLGYKLKKNDPAERIYAIDYCNKPDEEYFTYFREGGWKHVASQSNYIHLFTAAPGTTPLYTDKTTEIDKYEVQQRITGKAALPLLIIEVLLLSGAFGDFSFIAPFMNKVFLVLFFILSVPLVFTGLPWFGFTYRLFKLRHSG</sequence>
<comment type="caution">
    <text evidence="2">The sequence shown here is derived from an EMBL/GenBank/DDBJ whole genome shotgun (WGS) entry which is preliminary data.</text>
</comment>
<dbReference type="Pfam" id="PF11193">
    <property type="entry name" value="DUF2812"/>
    <property type="match status" value="1"/>
</dbReference>